<feature type="compositionally biased region" description="Basic and acidic residues" evidence="1">
    <location>
        <begin position="174"/>
        <end position="196"/>
    </location>
</feature>
<reference evidence="3" key="1">
    <citation type="journal article" date="2019" name="Int. J. Syst. Evol. Microbiol.">
        <title>The Global Catalogue of Microorganisms (GCM) 10K type strain sequencing project: providing services to taxonomists for standard genome sequencing and annotation.</title>
        <authorList>
            <consortium name="The Broad Institute Genomics Platform"/>
            <consortium name="The Broad Institute Genome Sequencing Center for Infectious Disease"/>
            <person name="Wu L."/>
            <person name="Ma J."/>
        </authorList>
    </citation>
    <scope>NUCLEOTIDE SEQUENCE [LARGE SCALE GENOMIC DNA]</scope>
    <source>
        <strain evidence="3">JCM 18302</strain>
    </source>
</reference>
<feature type="compositionally biased region" description="Basic and acidic residues" evidence="1">
    <location>
        <begin position="13"/>
        <end position="46"/>
    </location>
</feature>
<feature type="region of interest" description="Disordered" evidence="1">
    <location>
        <begin position="1"/>
        <end position="153"/>
    </location>
</feature>
<feature type="compositionally biased region" description="Basic and acidic residues" evidence="1">
    <location>
        <begin position="116"/>
        <end position="153"/>
    </location>
</feature>
<protein>
    <submittedName>
        <fullName evidence="2">Uncharacterized protein</fullName>
    </submittedName>
</protein>
<comment type="caution">
    <text evidence="2">The sequence shown here is derived from an EMBL/GenBank/DDBJ whole genome shotgun (WGS) entry which is preliminary data.</text>
</comment>
<accession>A0ABP9NGU9</accession>
<name>A0ABP9NGU9_9PSEU</name>
<sequence length="247" mass="26767">MPVHEAGHQVARTGDRRGGEHPGLEQHAVPQDRVERAPGRDLHEPGGHPVPGLAAHAPLPGRGDERDVAQPGDGLLQRPRATRRRVVGGGQAGGVVQQLAHGDLRGPRVGRAELGQVRDDRIVQRHEPGPGQLRQDHRGERLGHPAEPHRRLPGDRLAAGVVAVPADVQDPAVVDHGDRDAREPGGADVALHERGDRRRVRLPGLGGRRRGGELGEDARGRGRGRRCARPHPRKGRSRPLQLSSWRR</sequence>
<dbReference type="EMBL" id="BAABJO010000006">
    <property type="protein sequence ID" value="GAA5117249.1"/>
    <property type="molecule type" value="Genomic_DNA"/>
</dbReference>
<proteinExistence type="predicted"/>
<evidence type="ECO:0000313" key="2">
    <source>
        <dbReference type="EMBL" id="GAA5117249.1"/>
    </source>
</evidence>
<feature type="region of interest" description="Disordered" evidence="1">
    <location>
        <begin position="174"/>
        <end position="247"/>
    </location>
</feature>
<feature type="compositionally biased region" description="Basic and acidic residues" evidence="1">
    <location>
        <begin position="210"/>
        <end position="220"/>
    </location>
</feature>
<feature type="compositionally biased region" description="Basic residues" evidence="1">
    <location>
        <begin position="221"/>
        <end position="237"/>
    </location>
</feature>
<organism evidence="2 3">
    <name type="scientific">Pseudonocardia adelaidensis</name>
    <dbReference type="NCBI Taxonomy" id="648754"/>
    <lineage>
        <taxon>Bacteria</taxon>
        <taxon>Bacillati</taxon>
        <taxon>Actinomycetota</taxon>
        <taxon>Actinomycetes</taxon>
        <taxon>Pseudonocardiales</taxon>
        <taxon>Pseudonocardiaceae</taxon>
        <taxon>Pseudonocardia</taxon>
    </lineage>
</organism>
<evidence type="ECO:0000256" key="1">
    <source>
        <dbReference type="SAM" id="MobiDB-lite"/>
    </source>
</evidence>
<keyword evidence="3" id="KW-1185">Reference proteome</keyword>
<evidence type="ECO:0000313" key="3">
    <source>
        <dbReference type="Proteomes" id="UP001500804"/>
    </source>
</evidence>
<gene>
    <name evidence="2" type="ORF">GCM10023320_19310</name>
</gene>
<dbReference type="Proteomes" id="UP001500804">
    <property type="component" value="Unassembled WGS sequence"/>
</dbReference>